<evidence type="ECO:0000259" key="2">
    <source>
        <dbReference type="Pfam" id="PF04859"/>
    </source>
</evidence>
<dbReference type="RefSeq" id="XP_010242145.1">
    <property type="nucleotide sequence ID" value="XM_010243843.1"/>
</dbReference>
<dbReference type="GO" id="GO:0009639">
    <property type="term" value="P:response to red or far red light"/>
    <property type="evidence" value="ECO:0007669"/>
    <property type="project" value="InterPro"/>
</dbReference>
<evidence type="ECO:0000313" key="7">
    <source>
        <dbReference type="RefSeq" id="XP_010242147.1"/>
    </source>
</evidence>
<dbReference type="RefSeq" id="XP_010242146.1">
    <property type="nucleotide sequence ID" value="XM_010243844.1"/>
</dbReference>
<feature type="domain" description="DUF641" evidence="2">
    <location>
        <begin position="71"/>
        <end position="193"/>
    </location>
</feature>
<name>A0A1U7YW45_NELNU</name>
<dbReference type="OMA" id="MFDAFHF"/>
<dbReference type="AlphaFoldDB" id="A0A1U7YW45"/>
<feature type="region of interest" description="Disordered" evidence="1">
    <location>
        <begin position="42"/>
        <end position="65"/>
    </location>
</feature>
<dbReference type="InterPro" id="IPR006943">
    <property type="entry name" value="DUF641_pln"/>
</dbReference>
<dbReference type="RefSeq" id="XP_010242147.1">
    <property type="nucleotide sequence ID" value="XM_010243845.1"/>
</dbReference>
<organism evidence="4 7">
    <name type="scientific">Nelumbo nucifera</name>
    <name type="common">Sacred lotus</name>
    <dbReference type="NCBI Taxonomy" id="4432"/>
    <lineage>
        <taxon>Eukaryota</taxon>
        <taxon>Viridiplantae</taxon>
        <taxon>Streptophyta</taxon>
        <taxon>Embryophyta</taxon>
        <taxon>Tracheophyta</taxon>
        <taxon>Spermatophyta</taxon>
        <taxon>Magnoliopsida</taxon>
        <taxon>Proteales</taxon>
        <taxon>Nelumbonaceae</taxon>
        <taxon>Nelumbo</taxon>
    </lineage>
</organism>
<sequence length="449" mass="50734">MDSVKPAAANSNVAGLVRSFAKALRFKAVGVAPDDGVKRLKFREEKAKSGPLTGHRSQPFADKDEDEKLRNRAALEAFLATLFASISSVKAAYAQLQIAQSPYDANGIQTADAVVVSELKHLSELKQCYLKKQIVPSSEVTPLLAEIQEQKNLLKTYEIMVKKFESQLKLKDSEITFLREKLEESDRQNRLIEWKLNPSGPLSVLDDLHLSGLNPNHFITVLRHVIKSIKSFVKLMIDQMGTAGWHIDEAASSIEPGVAYCKPEDRSCVFEYFVCREMFDGFHQPNFSLPVEPLSEKKQMQRHFFDKFTEMKSIRVKEFLSRNPNSTFGKFCRAKYLRLVHPKMEASFFGDLNQRNIVNSGGYPGTPFFATFAEMAKRVWFLHCLAFSFEPEASIFQVRKGSRFSEVYMESVNNDAFFSSSNPNVAFTVIPGFKIGKTVIQCQVYLSSA</sequence>
<reference evidence="5 6" key="1">
    <citation type="submission" date="2025-04" db="UniProtKB">
        <authorList>
            <consortium name="RefSeq"/>
        </authorList>
    </citation>
    <scope>IDENTIFICATION</scope>
</reference>
<evidence type="ECO:0000313" key="9">
    <source>
        <dbReference type="RefSeq" id="XP_010242149.1"/>
    </source>
</evidence>
<dbReference type="Proteomes" id="UP000189703">
    <property type="component" value="Unplaced"/>
</dbReference>
<dbReference type="OrthoDB" id="1915848at2759"/>
<proteinExistence type="predicted"/>
<keyword evidence="4" id="KW-1185">Reference proteome</keyword>
<evidence type="ECO:0000313" key="8">
    <source>
        <dbReference type="RefSeq" id="XP_010242148.1"/>
    </source>
</evidence>
<dbReference type="RefSeq" id="XP_010242149.1">
    <property type="nucleotide sequence ID" value="XM_010243847.1"/>
</dbReference>
<dbReference type="RefSeq" id="XP_010242148.1">
    <property type="nucleotide sequence ID" value="XM_010243846.1"/>
</dbReference>
<accession>A0A1U7YW45</accession>
<dbReference type="KEGG" id="nnu:104586564"/>
<evidence type="ECO:0000313" key="5">
    <source>
        <dbReference type="RefSeq" id="XP_010242145.1"/>
    </source>
</evidence>
<dbReference type="Pfam" id="PF24994">
    <property type="entry name" value="GIL1_IRKI_C"/>
    <property type="match status" value="1"/>
</dbReference>
<dbReference type="GO" id="GO:0009959">
    <property type="term" value="P:negative gravitropism"/>
    <property type="evidence" value="ECO:0007669"/>
    <property type="project" value="InterPro"/>
</dbReference>
<dbReference type="PANTHER" id="PTHR31161">
    <property type="entry name" value="PROTEIN GRAVITROPIC IN THE LIGHT 1"/>
    <property type="match status" value="1"/>
</dbReference>
<feature type="domain" description="GIL1/IRKI C-terminal" evidence="3">
    <location>
        <begin position="395"/>
        <end position="445"/>
    </location>
</feature>
<evidence type="ECO:0000256" key="1">
    <source>
        <dbReference type="SAM" id="MobiDB-lite"/>
    </source>
</evidence>
<evidence type="ECO:0000313" key="4">
    <source>
        <dbReference type="Proteomes" id="UP000189703"/>
    </source>
</evidence>
<dbReference type="eggNOG" id="ENOG502QRHA">
    <property type="taxonomic scope" value="Eukaryota"/>
</dbReference>
<dbReference type="GeneID" id="104586564"/>
<dbReference type="Pfam" id="PF04859">
    <property type="entry name" value="DUF641"/>
    <property type="match status" value="1"/>
</dbReference>
<evidence type="ECO:0000259" key="3">
    <source>
        <dbReference type="Pfam" id="PF24994"/>
    </source>
</evidence>
<gene>
    <name evidence="5 6 7 8 9" type="primary">LOC104586564</name>
</gene>
<dbReference type="InterPro" id="IPR056813">
    <property type="entry name" value="GIL1_IRKI_C"/>
</dbReference>
<protein>
    <submittedName>
        <fullName evidence="5 6">IRK-interacting protein</fullName>
    </submittedName>
</protein>
<evidence type="ECO:0000313" key="6">
    <source>
        <dbReference type="RefSeq" id="XP_010242146.1"/>
    </source>
</evidence>
<dbReference type="InterPro" id="IPR040225">
    <property type="entry name" value="GIL1-like"/>
</dbReference>